<evidence type="ECO:0000256" key="4">
    <source>
        <dbReference type="ARBA" id="ARBA00022630"/>
    </source>
</evidence>
<dbReference type="InterPro" id="IPR002938">
    <property type="entry name" value="FAD-bd"/>
</dbReference>
<gene>
    <name evidence="9" type="ORF">HQN79_07595</name>
</gene>
<evidence type="ECO:0000256" key="2">
    <source>
        <dbReference type="ARBA" id="ARBA00004749"/>
    </source>
</evidence>
<evidence type="ECO:0000256" key="7">
    <source>
        <dbReference type="ARBA" id="ARBA00023033"/>
    </source>
</evidence>
<dbReference type="InterPro" id="IPR036188">
    <property type="entry name" value="FAD/NAD-bd_sf"/>
</dbReference>
<dbReference type="GO" id="GO:0071949">
    <property type="term" value="F:FAD binding"/>
    <property type="evidence" value="ECO:0007669"/>
    <property type="project" value="InterPro"/>
</dbReference>
<name>A0A7D4P4R4_9GAMM</name>
<keyword evidence="9" id="KW-0830">Ubiquinone</keyword>
<evidence type="ECO:0000256" key="1">
    <source>
        <dbReference type="ARBA" id="ARBA00001974"/>
    </source>
</evidence>
<proteinExistence type="inferred from homology"/>
<comment type="similarity">
    <text evidence="3">Belongs to the UbiH/COQ6 family.</text>
</comment>
<keyword evidence="10" id="KW-1185">Reference proteome</keyword>
<feature type="domain" description="FAD-binding" evidence="8">
    <location>
        <begin position="18"/>
        <end position="335"/>
    </location>
</feature>
<evidence type="ECO:0000256" key="5">
    <source>
        <dbReference type="ARBA" id="ARBA00022827"/>
    </source>
</evidence>
<dbReference type="InterPro" id="IPR010971">
    <property type="entry name" value="UbiH/COQ6"/>
</dbReference>
<dbReference type="PANTHER" id="PTHR43876">
    <property type="entry name" value="UBIQUINONE BIOSYNTHESIS MONOOXYGENASE COQ6, MITOCHONDRIAL"/>
    <property type="match status" value="1"/>
</dbReference>
<dbReference type="UniPathway" id="UPA00232"/>
<evidence type="ECO:0000256" key="3">
    <source>
        <dbReference type="ARBA" id="ARBA00005349"/>
    </source>
</evidence>
<dbReference type="SUPFAM" id="SSF51905">
    <property type="entry name" value="FAD/NAD(P)-binding domain"/>
    <property type="match status" value="1"/>
</dbReference>
<dbReference type="GO" id="GO:0006744">
    <property type="term" value="P:ubiquinone biosynthetic process"/>
    <property type="evidence" value="ECO:0007669"/>
    <property type="project" value="UniProtKB-UniPathway"/>
</dbReference>
<organism evidence="9 10">
    <name type="scientific">Thiomicrorhabdus xiamenensis</name>
    <dbReference type="NCBI Taxonomy" id="2739063"/>
    <lineage>
        <taxon>Bacteria</taxon>
        <taxon>Pseudomonadati</taxon>
        <taxon>Pseudomonadota</taxon>
        <taxon>Gammaproteobacteria</taxon>
        <taxon>Thiotrichales</taxon>
        <taxon>Piscirickettsiaceae</taxon>
        <taxon>Thiomicrorhabdus</taxon>
    </lineage>
</organism>
<dbReference type="NCBIfam" id="TIGR01988">
    <property type="entry name" value="Ubi-OHases"/>
    <property type="match status" value="1"/>
</dbReference>
<evidence type="ECO:0000313" key="9">
    <source>
        <dbReference type="EMBL" id="QKI89436.1"/>
    </source>
</evidence>
<comment type="pathway">
    <text evidence="2">Cofactor biosynthesis; ubiquinone biosynthesis.</text>
</comment>
<dbReference type="GO" id="GO:0016705">
    <property type="term" value="F:oxidoreductase activity, acting on paired donors, with incorporation or reduction of molecular oxygen"/>
    <property type="evidence" value="ECO:0007669"/>
    <property type="project" value="InterPro"/>
</dbReference>
<dbReference type="GO" id="GO:0004497">
    <property type="term" value="F:monooxygenase activity"/>
    <property type="evidence" value="ECO:0007669"/>
    <property type="project" value="UniProtKB-KW"/>
</dbReference>
<dbReference type="EMBL" id="CP054020">
    <property type="protein sequence ID" value="QKI89436.1"/>
    <property type="molecule type" value="Genomic_DNA"/>
</dbReference>
<dbReference type="KEGG" id="txa:HQN79_07595"/>
<dbReference type="Proteomes" id="UP000504724">
    <property type="component" value="Chromosome"/>
</dbReference>
<keyword evidence="6" id="KW-0560">Oxidoreductase</keyword>
<protein>
    <submittedName>
        <fullName evidence="9">UbiH/UbiF/VisC/COQ6 family ubiquinone biosynthesis hydroxylase</fullName>
    </submittedName>
</protein>
<evidence type="ECO:0000259" key="8">
    <source>
        <dbReference type="Pfam" id="PF01494"/>
    </source>
</evidence>
<keyword evidence="7" id="KW-0503">Monooxygenase</keyword>
<accession>A0A7D4P4R4</accession>
<keyword evidence="4" id="KW-0285">Flavoprotein</keyword>
<dbReference type="RefSeq" id="WP_173285334.1">
    <property type="nucleotide sequence ID" value="NZ_CP054020.1"/>
</dbReference>
<dbReference type="InterPro" id="IPR051205">
    <property type="entry name" value="UbiH/COQ6_monooxygenase"/>
</dbReference>
<sequence>MSTESKFLPPVNDDVVWDAIIVGGGMVGAAAAIGLARNGFEVLLLERKAPHWSADEPLGVRVSALTRASENILRNLGAWEAICQQRCHAFRAMRVWDEFTTAEVTFNAADVGETDLGHVIENDLIQYALWQEFDACESLTVLLDQEITALKLPADGLSNSSLTLADGRKLNARMIVAADGGRSLVRQLAQIGLSTQDYDQCAVVGTVKTELSHQDCCWQRYTKDGPFAFLAMQDNYSSIAWYLPKEKCDWALSLDDQQFAAEVGKASDYRLGQVVEVGGRGAFPLVRQHANHYVKRGLALIGDAAHTIHPQAGQGVNLGLLDAAALVETLSRAKSEGRNFTSLSVLRQYERWRRGDNAIVQRSMEWFAWLYQDNPLKNGFRQTMLPLAERLKPGKNWLMEQALNGREALPEMARKYSL</sequence>
<dbReference type="Pfam" id="PF01494">
    <property type="entry name" value="FAD_binding_3"/>
    <property type="match status" value="1"/>
</dbReference>
<evidence type="ECO:0000313" key="10">
    <source>
        <dbReference type="Proteomes" id="UP000504724"/>
    </source>
</evidence>
<dbReference type="AlphaFoldDB" id="A0A7D4P4R4"/>
<dbReference type="PRINTS" id="PR00420">
    <property type="entry name" value="RNGMNOXGNASE"/>
</dbReference>
<dbReference type="Gene3D" id="3.50.50.60">
    <property type="entry name" value="FAD/NAD(P)-binding domain"/>
    <property type="match status" value="2"/>
</dbReference>
<reference evidence="9 10" key="1">
    <citation type="submission" date="2020-05" db="EMBL/GenBank/DDBJ databases">
        <title>Thiomicrorhabdus sediminis sp.nov. and Thiomicrorhabdus xiamenensis sp.nov., novel sulfur-oxidizing bacteria isolated from coastal sediment.</title>
        <authorList>
            <person name="Liu X."/>
        </authorList>
    </citation>
    <scope>NUCLEOTIDE SEQUENCE [LARGE SCALE GENOMIC DNA]</scope>
    <source>
        <strain evidence="9 10">G2</strain>
    </source>
</reference>
<keyword evidence="5" id="KW-0274">FAD</keyword>
<comment type="cofactor">
    <cofactor evidence="1">
        <name>FAD</name>
        <dbReference type="ChEBI" id="CHEBI:57692"/>
    </cofactor>
</comment>
<dbReference type="PANTHER" id="PTHR43876:SF7">
    <property type="entry name" value="UBIQUINONE BIOSYNTHESIS MONOOXYGENASE COQ6, MITOCHONDRIAL"/>
    <property type="match status" value="1"/>
</dbReference>
<evidence type="ECO:0000256" key="6">
    <source>
        <dbReference type="ARBA" id="ARBA00023002"/>
    </source>
</evidence>